<evidence type="ECO:0000313" key="2">
    <source>
        <dbReference type="EMBL" id="ATW58185.1"/>
    </source>
</evidence>
<keyword evidence="3" id="KW-1185">Reference proteome</keyword>
<accession>A0A2H4P7N1</accession>
<evidence type="ECO:0000256" key="1">
    <source>
        <dbReference type="SAM" id="MobiDB-lite"/>
    </source>
</evidence>
<name>A0A2H4P7N1_9CAUD</name>
<dbReference type="EMBL" id="MG018929">
    <property type="protein sequence ID" value="ATW58185.1"/>
    <property type="molecule type" value="Genomic_DNA"/>
</dbReference>
<protein>
    <submittedName>
        <fullName evidence="2">Uncharacterized protein</fullName>
    </submittedName>
</protein>
<evidence type="ECO:0000313" key="3">
    <source>
        <dbReference type="Proteomes" id="UP000240374"/>
    </source>
</evidence>
<feature type="region of interest" description="Disordered" evidence="1">
    <location>
        <begin position="1"/>
        <end position="30"/>
    </location>
</feature>
<organism evidence="2 3">
    <name type="scientific">Pseudomonas phage uligo</name>
    <dbReference type="NCBI Taxonomy" id="2048979"/>
    <lineage>
        <taxon>Viruses</taxon>
        <taxon>Duplodnaviria</taxon>
        <taxon>Heunggongvirae</taxon>
        <taxon>Uroviricota</taxon>
        <taxon>Caudoviricetes</taxon>
        <taxon>Autographivirales</taxon>
        <taxon>Autosignataviridae</taxon>
        <taxon>Colwellvirinae</taxon>
        <taxon>Uliginvirus</taxon>
        <taxon>Uliginvirus uligo</taxon>
    </lineage>
</organism>
<sequence>MNSSTLPPSLRGNSDAAPNSNSVRGKPKLTRIGTEAFDALMCLMAEDPETPTTHHGVFVANSTKRLLVRQIRELLAP</sequence>
<dbReference type="Proteomes" id="UP000240374">
    <property type="component" value="Segment"/>
</dbReference>
<proteinExistence type="predicted"/>
<reference evidence="2" key="1">
    <citation type="submission" date="2018-04" db="EMBL/GenBank/DDBJ databases">
        <authorList>
            <person name="Djurhuus A.M."/>
            <person name="Carstens A.B."/>
            <person name="Hansen L.H."/>
        </authorList>
    </citation>
    <scope>NUCLEOTIDE SEQUENCE</scope>
</reference>